<accession>A0A2T2NJ67</accession>
<dbReference type="AlphaFoldDB" id="A0A2T2NJ67"/>
<evidence type="ECO:0000313" key="2">
    <source>
        <dbReference type="EMBL" id="PSN65473.1"/>
    </source>
</evidence>
<sequence length="391" mass="43511">MSNLDDEAQRGSTPGDNRMERSLTEELLELAGYEEPSNGNTGVNPLYADVAKASDTAYFLSGDGVNRIMNQVQWRSPTPDDSIPTRPATELQCIKKLTEAFKNLQNTNEKPQNPSYRRISEKRYDDWHIEGRFRQVLTLIKSIHENGLVSPTIFDAKILHDMAQTKYWTFEHRIDVICELLTMSKTACVDLMKDERTLKIIGCPNSLLRACRVNAKSNEARGRWVQQGRAQERGLEENNHVGIERCVTPVNSMVTGMVTPTVSSPSNPTQTFSPPSGSEIWSTPEKVGCFTPPSKVLKKRIAAEWDRSPTSKGKEDSRYKVFDPGFDDMSLEDRITAEALANGADPNNLLKSLNAKANGSAVSSDPLYSGLGKRKQLGPEEGVRQIFGSND</sequence>
<evidence type="ECO:0000256" key="1">
    <source>
        <dbReference type="SAM" id="MobiDB-lite"/>
    </source>
</evidence>
<name>A0A2T2NJ67_CORCC</name>
<reference evidence="2 3" key="1">
    <citation type="journal article" date="2018" name="Front. Microbiol.">
        <title>Genome-Wide Analysis of Corynespora cassiicola Leaf Fall Disease Putative Effectors.</title>
        <authorList>
            <person name="Lopez D."/>
            <person name="Ribeiro S."/>
            <person name="Label P."/>
            <person name="Fumanal B."/>
            <person name="Venisse J.S."/>
            <person name="Kohler A."/>
            <person name="de Oliveira R.R."/>
            <person name="Labutti K."/>
            <person name="Lipzen A."/>
            <person name="Lail K."/>
            <person name="Bauer D."/>
            <person name="Ohm R.A."/>
            <person name="Barry K.W."/>
            <person name="Spatafora J."/>
            <person name="Grigoriev I.V."/>
            <person name="Martin F.M."/>
            <person name="Pujade-Renaud V."/>
        </authorList>
    </citation>
    <scope>NUCLEOTIDE SEQUENCE [LARGE SCALE GENOMIC DNA]</scope>
    <source>
        <strain evidence="2 3">Philippines</strain>
    </source>
</reference>
<feature type="region of interest" description="Disordered" evidence="1">
    <location>
        <begin position="359"/>
        <end position="391"/>
    </location>
</feature>
<keyword evidence="3" id="KW-1185">Reference proteome</keyword>
<protein>
    <submittedName>
        <fullName evidence="2">Uncharacterized protein</fullName>
    </submittedName>
</protein>
<feature type="region of interest" description="Disordered" evidence="1">
    <location>
        <begin position="259"/>
        <end position="278"/>
    </location>
</feature>
<proteinExistence type="predicted"/>
<evidence type="ECO:0000313" key="3">
    <source>
        <dbReference type="Proteomes" id="UP000240883"/>
    </source>
</evidence>
<feature type="region of interest" description="Disordered" evidence="1">
    <location>
        <begin position="1"/>
        <end position="21"/>
    </location>
</feature>
<organism evidence="2 3">
    <name type="scientific">Corynespora cassiicola Philippines</name>
    <dbReference type="NCBI Taxonomy" id="1448308"/>
    <lineage>
        <taxon>Eukaryota</taxon>
        <taxon>Fungi</taxon>
        <taxon>Dikarya</taxon>
        <taxon>Ascomycota</taxon>
        <taxon>Pezizomycotina</taxon>
        <taxon>Dothideomycetes</taxon>
        <taxon>Pleosporomycetidae</taxon>
        <taxon>Pleosporales</taxon>
        <taxon>Corynesporascaceae</taxon>
        <taxon>Corynespora</taxon>
    </lineage>
</organism>
<dbReference type="EMBL" id="KZ678137">
    <property type="protein sequence ID" value="PSN65473.1"/>
    <property type="molecule type" value="Genomic_DNA"/>
</dbReference>
<gene>
    <name evidence="2" type="ORF">BS50DRAFT_59306</name>
</gene>
<dbReference type="OrthoDB" id="3795193at2759"/>
<dbReference type="Proteomes" id="UP000240883">
    <property type="component" value="Unassembled WGS sequence"/>
</dbReference>